<dbReference type="GO" id="GO:0005524">
    <property type="term" value="F:ATP binding"/>
    <property type="evidence" value="ECO:0007669"/>
    <property type="project" value="UniProtKB-UniRule"/>
</dbReference>
<feature type="domain" description="Protein kinase" evidence="18">
    <location>
        <begin position="272"/>
        <end position="551"/>
    </location>
</feature>
<keyword evidence="6 13" id="KW-0067">ATP-binding</keyword>
<feature type="binding site" evidence="13">
    <location>
        <position position="300"/>
    </location>
    <ligand>
        <name>ATP</name>
        <dbReference type="ChEBI" id="CHEBI:30616"/>
    </ligand>
</feature>
<dbReference type="InterPro" id="IPR000719">
    <property type="entry name" value="Prot_kinase_dom"/>
</dbReference>
<dbReference type="PROSITE" id="PS50011">
    <property type="entry name" value="PROTEIN_KINASE_DOM"/>
    <property type="match status" value="2"/>
</dbReference>
<evidence type="ECO:0000259" key="17">
    <source>
        <dbReference type="PROSITE" id="PS50002"/>
    </source>
</evidence>
<dbReference type="PROSITE" id="PS00107">
    <property type="entry name" value="PROTEIN_KINASE_ATP"/>
    <property type="match status" value="1"/>
</dbReference>
<dbReference type="CDD" id="cd11845">
    <property type="entry name" value="SH3_Src_like"/>
    <property type="match status" value="2"/>
</dbReference>
<dbReference type="InterPro" id="IPR001452">
    <property type="entry name" value="SH3_domain"/>
</dbReference>
<keyword evidence="1 12" id="KW-0728">SH3 domain</keyword>
<dbReference type="PROSITE" id="PS50001">
    <property type="entry name" value="SH2"/>
    <property type="match status" value="3"/>
</dbReference>
<dbReference type="FunFam" id="1.10.510.10:FF:000399">
    <property type="entry name" value="Tyrosine-protein kinase"/>
    <property type="match status" value="1"/>
</dbReference>
<dbReference type="GO" id="GO:0004715">
    <property type="term" value="F:non-membrane spanning protein tyrosine kinase activity"/>
    <property type="evidence" value="ECO:0007669"/>
    <property type="project" value="UniProtKB-EC"/>
</dbReference>
<keyword evidence="2" id="KW-0597">Phosphoprotein</keyword>
<dbReference type="Gene3D" id="1.10.510.10">
    <property type="entry name" value="Transferase(Phosphotransferase) domain 1"/>
    <property type="match status" value="2"/>
</dbReference>
<dbReference type="Pfam" id="PF00017">
    <property type="entry name" value="SH2"/>
    <property type="match status" value="3"/>
</dbReference>
<dbReference type="Pfam" id="PF07714">
    <property type="entry name" value="PK_Tyr_Ser-Thr"/>
    <property type="match status" value="2"/>
</dbReference>
<evidence type="ECO:0000256" key="14">
    <source>
        <dbReference type="RuleBase" id="RU362096"/>
    </source>
</evidence>
<evidence type="ECO:0000259" key="16">
    <source>
        <dbReference type="PROSITE" id="PS50001"/>
    </source>
</evidence>
<keyword evidence="5 14" id="KW-0418">Kinase</keyword>
<dbReference type="InterPro" id="IPR036028">
    <property type="entry name" value="SH3-like_dom_sf"/>
</dbReference>
<feature type="domain" description="SH2" evidence="16">
    <location>
        <begin position="887"/>
        <end position="982"/>
    </location>
</feature>
<feature type="domain" description="SH3" evidence="17">
    <location>
        <begin position="551"/>
        <end position="611"/>
    </location>
</feature>
<dbReference type="PANTHER" id="PTHR24418">
    <property type="entry name" value="TYROSINE-PROTEIN KINASE"/>
    <property type="match status" value="1"/>
</dbReference>
<keyword evidence="4 13" id="KW-0547">Nucleotide-binding</keyword>
<evidence type="ECO:0000256" key="5">
    <source>
        <dbReference type="ARBA" id="ARBA00022777"/>
    </source>
</evidence>
<dbReference type="SMART" id="SM00219">
    <property type="entry name" value="TyrKc"/>
    <property type="match status" value="2"/>
</dbReference>
<dbReference type="InterPro" id="IPR001245">
    <property type="entry name" value="Ser-Thr/Tyr_kinase_cat_dom"/>
</dbReference>
<keyword evidence="8 14" id="KW-0829">Tyrosine-protein kinase</keyword>
<dbReference type="SUPFAM" id="SSF55550">
    <property type="entry name" value="SH2 domain"/>
    <property type="match status" value="3"/>
</dbReference>
<dbReference type="Gene3D" id="2.30.30.40">
    <property type="entry name" value="SH3 Domains"/>
    <property type="match status" value="3"/>
</dbReference>
<dbReference type="InterPro" id="IPR000980">
    <property type="entry name" value="SH2"/>
</dbReference>
<dbReference type="Proteomes" id="UP000887561">
    <property type="component" value="Unplaced"/>
</dbReference>
<accession>A0A915N5K6</accession>
<proteinExistence type="inferred from homology"/>
<evidence type="ECO:0000313" key="19">
    <source>
        <dbReference type="Proteomes" id="UP000887561"/>
    </source>
</evidence>
<dbReference type="SUPFAM" id="SSF50044">
    <property type="entry name" value="SH3-domain"/>
    <property type="match status" value="3"/>
</dbReference>
<evidence type="ECO:0000256" key="2">
    <source>
        <dbReference type="ARBA" id="ARBA00022553"/>
    </source>
</evidence>
<evidence type="ECO:0000256" key="9">
    <source>
        <dbReference type="ARBA" id="ARBA00051245"/>
    </source>
</evidence>
<evidence type="ECO:0000256" key="8">
    <source>
        <dbReference type="ARBA" id="ARBA00023137"/>
    </source>
</evidence>
<keyword evidence="19" id="KW-1185">Reference proteome</keyword>
<dbReference type="AlphaFoldDB" id="A0A915N5K6"/>
<organism evidence="19 20">
    <name type="scientific">Meloidogyne javanica</name>
    <name type="common">Root-knot nematode worm</name>
    <dbReference type="NCBI Taxonomy" id="6303"/>
    <lineage>
        <taxon>Eukaryota</taxon>
        <taxon>Metazoa</taxon>
        <taxon>Ecdysozoa</taxon>
        <taxon>Nematoda</taxon>
        <taxon>Chromadorea</taxon>
        <taxon>Rhabditida</taxon>
        <taxon>Tylenchina</taxon>
        <taxon>Tylenchomorpha</taxon>
        <taxon>Tylenchoidea</taxon>
        <taxon>Meloidogynidae</taxon>
        <taxon>Meloidogyninae</taxon>
        <taxon>Meloidogyne</taxon>
        <taxon>Meloidogyne incognita group</taxon>
    </lineage>
</organism>
<evidence type="ECO:0000313" key="20">
    <source>
        <dbReference type="WBParaSite" id="scaffold843_cov157.g1883"/>
    </source>
</evidence>
<dbReference type="Gene3D" id="3.30.505.10">
    <property type="entry name" value="SH2 domain"/>
    <property type="match status" value="3"/>
</dbReference>
<comment type="catalytic activity">
    <reaction evidence="9 14">
        <text>L-tyrosyl-[protein] + ATP = O-phospho-L-tyrosyl-[protein] + ADP + H(+)</text>
        <dbReference type="Rhea" id="RHEA:10596"/>
        <dbReference type="Rhea" id="RHEA-COMP:10136"/>
        <dbReference type="Rhea" id="RHEA-COMP:20101"/>
        <dbReference type="ChEBI" id="CHEBI:15378"/>
        <dbReference type="ChEBI" id="CHEBI:30616"/>
        <dbReference type="ChEBI" id="CHEBI:46858"/>
        <dbReference type="ChEBI" id="CHEBI:61978"/>
        <dbReference type="ChEBI" id="CHEBI:456216"/>
        <dbReference type="EC" id="2.7.10.2"/>
    </reaction>
</comment>
<sequence length="1246" mass="141816">MGNCLSRSKRRVAKAGLDEQNANNIFSKSSNNQMVCSSYQYRSDSKTFPDAFTSIIGTNQKLLGQQEAANVNSDSTKNEHNPSSEKLIAMFSYESRSEGDLGFEKDDIMYLLDNTNPDWWYVKNSKGIPGYIPRNFVAFLKTPESFDWFAGRISRSVAERLVAGKQLPPGTFLIRERESDNLEYALTIRDIDQGLGVPCAKHYKIKEMENECGFYITKRMIFPSLEALVSYYSDRADGLCNKLTLAAPKMTPIGPDLCYDTQQNWEIPRHEVQLLRRLGEGNFAEVYYGHWRGKVDVAIKMMKPRTMSSEDFISEANTMKQCQHPNLVRLFAVCTKEEPFYIITEYMKNGNLLDFLRAETKEDKQQKLSSPKNPLTMQELVVICAQVADGMKYLEERKLVHRDLAARNVLVGEKVSGVPIVKVADFGLARKLMDDEQIYEAQTSTQFPIKWTAPEAAMLKIFTVKSDVWSYGILLYEIFTKGAVPYAGMSNSEVLVKIENGERMKCPYISNPDDSVLVKRIYEQVMLKTWEQQPENRPTFEALYHYFDDFFVKPKVIAIYEYQNQLKGNVCFDKGDVMILLNDSNPDWWFVKHLKNGEGFVPKNFVSKMESLESEEWYAGEIQRSTAEELVLAGNMPRGTFLVRKREGGEYALTINDLKDDSLDVKHYKIRGNASGFYITTHKSTGKSSHDDSENSRSSAAISDRRRRHSVDSQSVDSRDLDSVQRQRYVGPRQPPHSSQQQHKLSASQFGYYRAGGALPSGANRSMYQPGDGQRAPYFGNYPRHYIVNGDGSGKSTAITSMGGSPSVGLGGRKQQNETVEGEPKVIAIYEYQNHVKGDICFDKGDVMILLNDSNPDWWYVRHLKNGEGYAPKNFLAKMESLESEEWYAGKIQRSTAEKLVLAGKMPRGTFLVRKREGGEYALTINDLKDDSLDVKHYKIRPLDNASGFYITTRKVFPTVRDLIFYYSKEPGGLCCRLTYPAQKIAPVRPDLSYDTAKNWEIPREELQLVKRLGDGNFATYYIITEFMRNGSLLHYLRNLNNRLSIHALVDTCAQVASGMMYLESRKLVHRDLAARNVLVGDKISGVPEVKVADFGLARKLMDENIYEAQLGAKFPIKWTAPEAAQYGNFTVKSDVWSYGILLNEIFTFGTVPYPTMHNKEVIAHLEEGYRMPCPKGCPEAIYLEMLKCWDRNPDKRPTFEYLFTFFDDFFISSQPNYVPPSVDGVPFEVHSMDTTDEGSSNRMPK</sequence>
<evidence type="ECO:0000259" key="18">
    <source>
        <dbReference type="PROSITE" id="PS50011"/>
    </source>
</evidence>
<dbReference type="InterPro" id="IPR011009">
    <property type="entry name" value="Kinase-like_dom_sf"/>
</dbReference>
<dbReference type="InterPro" id="IPR020635">
    <property type="entry name" value="Tyr_kinase_cat_dom"/>
</dbReference>
<evidence type="ECO:0000256" key="1">
    <source>
        <dbReference type="ARBA" id="ARBA00022443"/>
    </source>
</evidence>
<dbReference type="Pfam" id="PF00018">
    <property type="entry name" value="SH3_1"/>
    <property type="match status" value="3"/>
</dbReference>
<protein>
    <recommendedName>
        <fullName evidence="14">Tyrosine-protein kinase</fullName>
        <ecNumber evidence="14">2.7.10.2</ecNumber>
    </recommendedName>
</protein>
<dbReference type="InterPro" id="IPR008266">
    <property type="entry name" value="Tyr_kinase_AS"/>
</dbReference>
<dbReference type="InterPro" id="IPR050198">
    <property type="entry name" value="Non-receptor_tyrosine_kinases"/>
</dbReference>
<dbReference type="SMART" id="SM00252">
    <property type="entry name" value="SH2"/>
    <property type="match status" value="3"/>
</dbReference>
<dbReference type="WBParaSite" id="scaffold843_cov157.g1883">
    <property type="protein sequence ID" value="scaffold843_cov157.g1883"/>
    <property type="gene ID" value="scaffold843_cov157.g1883"/>
</dbReference>
<dbReference type="InterPro" id="IPR036860">
    <property type="entry name" value="SH2_dom_sf"/>
</dbReference>
<evidence type="ECO:0000256" key="11">
    <source>
        <dbReference type="PROSITE-ProRule" id="PRU00191"/>
    </source>
</evidence>
<dbReference type="EC" id="2.7.10.2" evidence="14"/>
<dbReference type="GO" id="GO:0048565">
    <property type="term" value="P:digestive tract development"/>
    <property type="evidence" value="ECO:0007669"/>
    <property type="project" value="UniProtKB-ARBA"/>
</dbReference>
<evidence type="ECO:0000256" key="10">
    <source>
        <dbReference type="ARBA" id="ARBA00061539"/>
    </source>
</evidence>
<dbReference type="Gene3D" id="3.30.200.20">
    <property type="entry name" value="Phosphorylase Kinase, domain 1"/>
    <property type="match status" value="1"/>
</dbReference>
<feature type="domain" description="SH3" evidence="17">
    <location>
        <begin position="821"/>
        <end position="881"/>
    </location>
</feature>
<dbReference type="PRINTS" id="PR00109">
    <property type="entry name" value="TYRKINASE"/>
</dbReference>
<reference evidence="20" key="1">
    <citation type="submission" date="2022-11" db="UniProtKB">
        <authorList>
            <consortium name="WormBaseParasite"/>
        </authorList>
    </citation>
    <scope>IDENTIFICATION</scope>
</reference>
<evidence type="ECO:0000256" key="12">
    <source>
        <dbReference type="PROSITE-ProRule" id="PRU00192"/>
    </source>
</evidence>
<feature type="domain" description="SH3" evidence="17">
    <location>
        <begin position="82"/>
        <end position="142"/>
    </location>
</feature>
<evidence type="ECO:0000256" key="7">
    <source>
        <dbReference type="ARBA" id="ARBA00022999"/>
    </source>
</evidence>
<feature type="domain" description="SH2" evidence="16">
    <location>
        <begin position="617"/>
        <end position="678"/>
    </location>
</feature>
<evidence type="ECO:0000256" key="4">
    <source>
        <dbReference type="ARBA" id="ARBA00022741"/>
    </source>
</evidence>
<feature type="domain" description="SH2" evidence="16">
    <location>
        <begin position="148"/>
        <end position="249"/>
    </location>
</feature>
<dbReference type="SMART" id="SM00326">
    <property type="entry name" value="SH3"/>
    <property type="match status" value="3"/>
</dbReference>
<dbReference type="PROSITE" id="PS00109">
    <property type="entry name" value="PROTEIN_KINASE_TYR"/>
    <property type="match status" value="2"/>
</dbReference>
<comment type="similarity">
    <text evidence="10">Belongs to the protein kinase superfamily. Tyr protein kinase family. SRC subfamily.</text>
</comment>
<keyword evidence="7 11" id="KW-0727">SH2 domain</keyword>
<dbReference type="FunFam" id="1.10.510.10:FF:000554">
    <property type="entry name" value="Predicted protein"/>
    <property type="match status" value="1"/>
</dbReference>
<evidence type="ECO:0000256" key="15">
    <source>
        <dbReference type="SAM" id="MobiDB-lite"/>
    </source>
</evidence>
<evidence type="ECO:0000256" key="6">
    <source>
        <dbReference type="ARBA" id="ARBA00022840"/>
    </source>
</evidence>
<dbReference type="InterPro" id="IPR017441">
    <property type="entry name" value="Protein_kinase_ATP_BS"/>
</dbReference>
<feature type="region of interest" description="Disordered" evidence="15">
    <location>
        <begin position="679"/>
        <end position="724"/>
    </location>
</feature>
<keyword evidence="3 14" id="KW-0808">Transferase</keyword>
<dbReference type="FunFam" id="3.30.200.20:FF:000053">
    <property type="entry name" value="Tyrosine-protein kinase"/>
    <property type="match status" value="1"/>
</dbReference>
<feature type="domain" description="Protein kinase" evidence="18">
    <location>
        <begin position="860"/>
        <end position="1211"/>
    </location>
</feature>
<dbReference type="PROSITE" id="PS50002">
    <property type="entry name" value="SH3"/>
    <property type="match status" value="3"/>
</dbReference>
<evidence type="ECO:0000256" key="3">
    <source>
        <dbReference type="ARBA" id="ARBA00022679"/>
    </source>
</evidence>
<dbReference type="SUPFAM" id="SSF56112">
    <property type="entry name" value="Protein kinase-like (PK-like)"/>
    <property type="match status" value="2"/>
</dbReference>
<name>A0A915N5K6_MELJA</name>
<dbReference type="PRINTS" id="PR01887">
    <property type="entry name" value="SPECTRNALPHA"/>
</dbReference>
<evidence type="ECO:0000256" key="13">
    <source>
        <dbReference type="PROSITE-ProRule" id="PRU10141"/>
    </source>
</evidence>
<dbReference type="PRINTS" id="PR00401">
    <property type="entry name" value="SH2DOMAIN"/>
</dbReference>